<protein>
    <recommendedName>
        <fullName evidence="2">NWD NACHT-NTPase N-terminal domain-containing protein</fullName>
    </recommendedName>
</protein>
<dbReference type="PhylomeDB" id="B6QIF4"/>
<proteinExistence type="predicted"/>
<evidence type="ECO:0000259" key="2">
    <source>
        <dbReference type="Pfam" id="PF17100"/>
    </source>
</evidence>
<dbReference type="EMBL" id="DS995902">
    <property type="protein sequence ID" value="EEA23149.1"/>
    <property type="molecule type" value="Genomic_DNA"/>
</dbReference>
<evidence type="ECO:0000256" key="1">
    <source>
        <dbReference type="SAM" id="MobiDB-lite"/>
    </source>
</evidence>
<accession>B6QIF4</accession>
<feature type="region of interest" description="Disordered" evidence="1">
    <location>
        <begin position="16"/>
        <end position="41"/>
    </location>
</feature>
<dbReference type="InterPro" id="IPR031359">
    <property type="entry name" value="NACHT_N"/>
</dbReference>
<evidence type="ECO:0000313" key="3">
    <source>
        <dbReference type="EMBL" id="EEA23149.1"/>
    </source>
</evidence>
<organism evidence="3 4">
    <name type="scientific">Talaromyces marneffei (strain ATCC 18224 / CBS 334.59 / QM 7333)</name>
    <name type="common">Penicillium marneffei</name>
    <dbReference type="NCBI Taxonomy" id="441960"/>
    <lineage>
        <taxon>Eukaryota</taxon>
        <taxon>Fungi</taxon>
        <taxon>Dikarya</taxon>
        <taxon>Ascomycota</taxon>
        <taxon>Pezizomycotina</taxon>
        <taxon>Eurotiomycetes</taxon>
        <taxon>Eurotiomycetidae</taxon>
        <taxon>Eurotiales</taxon>
        <taxon>Trichocomaceae</taxon>
        <taxon>Talaromyces</taxon>
        <taxon>Talaromyces sect. Talaromyces</taxon>
    </lineage>
</organism>
<sequence length="312" mass="35522">MAPIWAKLESKLKITRRGGPEPALTSPSTSQIKPEPAHRSASSHSFLTIKEWLWNQAYGKLKASETKQPELNSFGSEGNKIGQNLETRSLQMQQLVQLGLERTQKAANIKGRIGDGLDVVDSLRGIMDQAVSASAEASIAWWDLAGLLLDEDKIEKSSARLRARLEEHVTQPYQKLLLFQIKCACIYYQNQGIVLIRDMFKLDDWETQIQEIKDAEAAVQRDSEQYNSEQVKSHLHDLAVTAHSQEKRLGDGYKDKQCIKDLYVTDPRENKISIEDTKGGLLKDSYCWILDHADFQRFRSDPVHVHRHWRSA</sequence>
<evidence type="ECO:0000313" key="4">
    <source>
        <dbReference type="Proteomes" id="UP000001294"/>
    </source>
</evidence>
<dbReference type="Proteomes" id="UP000001294">
    <property type="component" value="Unassembled WGS sequence"/>
</dbReference>
<dbReference type="AlphaFoldDB" id="B6QIF4"/>
<name>B6QIF4_TALMQ</name>
<dbReference type="VEuPathDB" id="FungiDB:PMAA_097390"/>
<reference evidence="4" key="1">
    <citation type="journal article" date="2015" name="Genome Announc.">
        <title>Genome sequence of the AIDS-associated pathogen Penicillium marneffei (ATCC18224) and its near taxonomic relative Talaromyces stipitatus (ATCC10500).</title>
        <authorList>
            <person name="Nierman W.C."/>
            <person name="Fedorova-Abrams N.D."/>
            <person name="Andrianopoulos A."/>
        </authorList>
    </citation>
    <scope>NUCLEOTIDE SEQUENCE [LARGE SCALE GENOMIC DNA]</scope>
    <source>
        <strain evidence="4">ATCC 18224 / CBS 334.59 / QM 7333</strain>
    </source>
</reference>
<feature type="domain" description="NWD NACHT-NTPase N-terminal" evidence="2">
    <location>
        <begin position="141"/>
        <end position="222"/>
    </location>
</feature>
<keyword evidence="4" id="KW-1185">Reference proteome</keyword>
<gene>
    <name evidence="3" type="ORF">PMAA_097390</name>
</gene>
<dbReference type="HOGENOM" id="CLU_031655_0_0_1"/>
<dbReference type="STRING" id="441960.B6QIF4"/>
<dbReference type="Pfam" id="PF17100">
    <property type="entry name" value="NACHT_N"/>
    <property type="match status" value="1"/>
</dbReference>